<proteinExistence type="predicted"/>
<accession>A0A5B7JCF2</accession>
<evidence type="ECO:0000313" key="3">
    <source>
        <dbReference type="Proteomes" id="UP000324222"/>
    </source>
</evidence>
<reference evidence="2 3" key="1">
    <citation type="submission" date="2019-05" db="EMBL/GenBank/DDBJ databases">
        <title>Another draft genome of Portunus trituberculatus and its Hox gene families provides insights of decapod evolution.</title>
        <authorList>
            <person name="Jeong J.-H."/>
            <person name="Song I."/>
            <person name="Kim S."/>
            <person name="Choi T."/>
            <person name="Kim D."/>
            <person name="Ryu S."/>
            <person name="Kim W."/>
        </authorList>
    </citation>
    <scope>NUCLEOTIDE SEQUENCE [LARGE SCALE GENOMIC DNA]</scope>
    <source>
        <tissue evidence="2">Muscle</tissue>
    </source>
</reference>
<protein>
    <submittedName>
        <fullName evidence="2">Uncharacterized protein</fullName>
    </submittedName>
</protein>
<name>A0A5B7JCF2_PORTR</name>
<keyword evidence="3" id="KW-1185">Reference proteome</keyword>
<dbReference type="AlphaFoldDB" id="A0A5B7JCF2"/>
<gene>
    <name evidence="2" type="ORF">E2C01_085614</name>
</gene>
<dbReference type="EMBL" id="VSRR010085036">
    <property type="protein sequence ID" value="MPC90618.1"/>
    <property type="molecule type" value="Genomic_DNA"/>
</dbReference>
<feature type="region of interest" description="Disordered" evidence="1">
    <location>
        <begin position="89"/>
        <end position="122"/>
    </location>
</feature>
<evidence type="ECO:0000313" key="2">
    <source>
        <dbReference type="EMBL" id="MPC90618.1"/>
    </source>
</evidence>
<dbReference type="Proteomes" id="UP000324222">
    <property type="component" value="Unassembled WGS sequence"/>
</dbReference>
<organism evidence="2 3">
    <name type="scientific">Portunus trituberculatus</name>
    <name type="common">Swimming crab</name>
    <name type="synonym">Neptunus trituberculatus</name>
    <dbReference type="NCBI Taxonomy" id="210409"/>
    <lineage>
        <taxon>Eukaryota</taxon>
        <taxon>Metazoa</taxon>
        <taxon>Ecdysozoa</taxon>
        <taxon>Arthropoda</taxon>
        <taxon>Crustacea</taxon>
        <taxon>Multicrustacea</taxon>
        <taxon>Malacostraca</taxon>
        <taxon>Eumalacostraca</taxon>
        <taxon>Eucarida</taxon>
        <taxon>Decapoda</taxon>
        <taxon>Pleocyemata</taxon>
        <taxon>Brachyura</taxon>
        <taxon>Eubrachyura</taxon>
        <taxon>Portunoidea</taxon>
        <taxon>Portunidae</taxon>
        <taxon>Portuninae</taxon>
        <taxon>Portunus</taxon>
    </lineage>
</organism>
<comment type="caution">
    <text evidence="2">The sequence shown here is derived from an EMBL/GenBank/DDBJ whole genome shotgun (WGS) entry which is preliminary data.</text>
</comment>
<evidence type="ECO:0000256" key="1">
    <source>
        <dbReference type="SAM" id="MobiDB-lite"/>
    </source>
</evidence>
<sequence>MDWKFVLQDFVAVNSDGPRKCIITTVCKEGVDPLAKEGVVWILQSPGYLCTSWIYTSCLPRKTSQSHHRSIAYQASLHELDQQHLSYLAHQEKDESSSPKRNCGLNSTASPACLGPPSSPPL</sequence>